<protein>
    <submittedName>
        <fullName evidence="2">Uncharacterized protein LOC111305022</fullName>
    </submittedName>
</protein>
<sequence length="102" mass="12139">MDAVVQYRINYNFCSRFKKENACHACLQSSEICTRPLNDWPLILLLKGISHMFFKIQLDGGWEYKTITDRPRLRVSDMDDLRSYQQEIHGIDQERTTNVWII</sequence>
<dbReference type="Proteomes" id="UP000515121">
    <property type="component" value="Unplaced"/>
</dbReference>
<evidence type="ECO:0000313" key="2">
    <source>
        <dbReference type="RefSeq" id="XP_022757915.1"/>
    </source>
</evidence>
<dbReference type="RefSeq" id="XP_022757915.1">
    <property type="nucleotide sequence ID" value="XM_022902180.1"/>
</dbReference>
<name>A0A6P5ZZI2_DURZI</name>
<organism evidence="1 2">
    <name type="scientific">Durio zibethinus</name>
    <name type="common">Durian</name>
    <dbReference type="NCBI Taxonomy" id="66656"/>
    <lineage>
        <taxon>Eukaryota</taxon>
        <taxon>Viridiplantae</taxon>
        <taxon>Streptophyta</taxon>
        <taxon>Embryophyta</taxon>
        <taxon>Tracheophyta</taxon>
        <taxon>Spermatophyta</taxon>
        <taxon>Magnoliopsida</taxon>
        <taxon>eudicotyledons</taxon>
        <taxon>Gunneridae</taxon>
        <taxon>Pentapetalae</taxon>
        <taxon>rosids</taxon>
        <taxon>malvids</taxon>
        <taxon>Malvales</taxon>
        <taxon>Malvaceae</taxon>
        <taxon>Helicteroideae</taxon>
        <taxon>Durio</taxon>
    </lineage>
</organism>
<dbReference type="AlphaFoldDB" id="A0A6P5ZZI2"/>
<dbReference type="GeneID" id="111305022"/>
<evidence type="ECO:0000313" key="1">
    <source>
        <dbReference type="Proteomes" id="UP000515121"/>
    </source>
</evidence>
<keyword evidence="1" id="KW-1185">Reference proteome</keyword>
<gene>
    <name evidence="2" type="primary">LOC111305022</name>
</gene>
<reference evidence="2" key="1">
    <citation type="submission" date="2025-08" db="UniProtKB">
        <authorList>
            <consortium name="RefSeq"/>
        </authorList>
    </citation>
    <scope>IDENTIFICATION</scope>
    <source>
        <tissue evidence="2">Fruit stalk</tissue>
    </source>
</reference>
<accession>A0A6P5ZZI2</accession>
<dbReference type="KEGG" id="dzi:111305022"/>
<proteinExistence type="predicted"/>